<dbReference type="EMBL" id="AP022583">
    <property type="protein sequence ID" value="BBY05021.1"/>
    <property type="molecule type" value="Genomic_DNA"/>
</dbReference>
<evidence type="ECO:0000256" key="2">
    <source>
        <dbReference type="SAM" id="Phobius"/>
    </source>
</evidence>
<feature type="transmembrane region" description="Helical" evidence="2">
    <location>
        <begin position="106"/>
        <end position="135"/>
    </location>
</feature>
<keyword evidence="6" id="KW-1185">Reference proteome</keyword>
<feature type="domain" description="DUF2510" evidence="3">
    <location>
        <begin position="8"/>
        <end position="40"/>
    </location>
</feature>
<reference evidence="4 7" key="2">
    <citation type="journal article" date="2019" name="Emerg. Microbes Infect.">
        <title>Comprehensive subspecies identification of 175 nontuberculous mycobacteria species based on 7547 genomic profiles.</title>
        <authorList>
            <person name="Matsumoto Y."/>
            <person name="Kinjo T."/>
            <person name="Motooka D."/>
            <person name="Nabeya D."/>
            <person name="Jung N."/>
            <person name="Uechi K."/>
            <person name="Horii T."/>
            <person name="Iida T."/>
            <person name="Fujita J."/>
            <person name="Nakamura S."/>
        </authorList>
    </citation>
    <scope>NUCLEOTIDE SEQUENCE [LARGE SCALE GENOMIC DNA]</scope>
    <source>
        <strain evidence="4 7">JCM 16367</strain>
    </source>
</reference>
<dbReference type="InterPro" id="IPR018929">
    <property type="entry name" value="DUF2510"/>
</dbReference>
<gene>
    <name evidence="5" type="ORF">BST37_22050</name>
    <name evidence="4" type="ORF">MNVI_03390</name>
</gene>
<organism evidence="4 7">
    <name type="scientific">Mycobacterium noviomagense</name>
    <dbReference type="NCBI Taxonomy" id="459858"/>
    <lineage>
        <taxon>Bacteria</taxon>
        <taxon>Bacillati</taxon>
        <taxon>Actinomycetota</taxon>
        <taxon>Actinomycetes</taxon>
        <taxon>Mycobacteriales</taxon>
        <taxon>Mycobacteriaceae</taxon>
        <taxon>Mycobacterium</taxon>
    </lineage>
</organism>
<evidence type="ECO:0000259" key="3">
    <source>
        <dbReference type="Pfam" id="PF10708"/>
    </source>
</evidence>
<evidence type="ECO:0000313" key="4">
    <source>
        <dbReference type="EMBL" id="BBY05021.1"/>
    </source>
</evidence>
<keyword evidence="2" id="KW-0812">Transmembrane</keyword>
<feature type="compositionally biased region" description="Polar residues" evidence="1">
    <location>
        <begin position="60"/>
        <end position="69"/>
    </location>
</feature>
<dbReference type="EMBL" id="MVIC01000079">
    <property type="protein sequence ID" value="ORB10859.1"/>
    <property type="molecule type" value="Genomic_DNA"/>
</dbReference>
<evidence type="ECO:0000313" key="5">
    <source>
        <dbReference type="EMBL" id="ORB10859.1"/>
    </source>
</evidence>
<protein>
    <recommendedName>
        <fullName evidence="3">DUF2510 domain-containing protein</fullName>
    </recommendedName>
</protein>
<dbReference type="OrthoDB" id="4741687at2"/>
<proteinExistence type="predicted"/>
<feature type="region of interest" description="Disordered" evidence="1">
    <location>
        <begin position="1"/>
        <end position="69"/>
    </location>
</feature>
<accession>A0A7I7P811</accession>
<dbReference type="Proteomes" id="UP000192374">
    <property type="component" value="Unassembled WGS sequence"/>
</dbReference>
<evidence type="ECO:0000313" key="7">
    <source>
        <dbReference type="Proteomes" id="UP000466894"/>
    </source>
</evidence>
<keyword evidence="2" id="KW-1133">Transmembrane helix</keyword>
<reference evidence="4" key="3">
    <citation type="submission" date="2020-02" db="EMBL/GenBank/DDBJ databases">
        <authorList>
            <person name="Matsumoto Y."/>
            <person name="Motooka D."/>
            <person name="Nakamura S."/>
        </authorList>
    </citation>
    <scope>NUCLEOTIDE SEQUENCE</scope>
    <source>
        <strain evidence="4">JCM 16367</strain>
    </source>
</reference>
<dbReference type="AlphaFoldDB" id="A0A7I7P811"/>
<name>A0A7I7P811_9MYCO</name>
<dbReference type="Pfam" id="PF10708">
    <property type="entry name" value="DUF2510"/>
    <property type="match status" value="1"/>
</dbReference>
<evidence type="ECO:0000256" key="1">
    <source>
        <dbReference type="SAM" id="MobiDB-lite"/>
    </source>
</evidence>
<dbReference type="Proteomes" id="UP000466894">
    <property type="component" value="Chromosome"/>
</dbReference>
<dbReference type="RefSeq" id="WP_083090046.1">
    <property type="nucleotide sequence ID" value="NZ_AP022583.1"/>
</dbReference>
<evidence type="ECO:0000313" key="6">
    <source>
        <dbReference type="Proteomes" id="UP000192374"/>
    </source>
</evidence>
<keyword evidence="2" id="KW-0472">Membrane</keyword>
<feature type="transmembrane region" description="Helical" evidence="2">
    <location>
        <begin position="81"/>
        <end position="99"/>
    </location>
</feature>
<reference evidence="5 6" key="1">
    <citation type="submission" date="2017-02" db="EMBL/GenBank/DDBJ databases">
        <title>The new phylogeny of genus Mycobacterium.</title>
        <authorList>
            <person name="Tortoli E."/>
            <person name="Trovato A."/>
            <person name="Cirillo D.M."/>
        </authorList>
    </citation>
    <scope>NUCLEOTIDE SEQUENCE [LARGE SCALE GENOMIC DNA]</scope>
    <source>
        <strain evidence="5 6">DSM 45145</strain>
    </source>
</reference>
<dbReference type="KEGG" id="mnv:MNVI_03390"/>
<sequence length="154" mass="16742">MTTQQPPAGWYKDPTGKSGQMYWDGQKWHQDMTATPPSVAAPSTRGPAAQAKLAPLPRSQGVTANAAQQPPGNSYVYKMPILYAIGGLLLPPLVLFLMGGDRKTCLIMLCMWPVILILMFALFIGVIPMLGLYIWSAVACHQEAVKQNQAHGYA</sequence>